<evidence type="ECO:0000256" key="3">
    <source>
        <dbReference type="ARBA" id="ARBA00004922"/>
    </source>
</evidence>
<feature type="signal peptide" evidence="23">
    <location>
        <begin position="1"/>
        <end position="20"/>
    </location>
</feature>
<evidence type="ECO:0000256" key="2">
    <source>
        <dbReference type="ARBA" id="ARBA00004606"/>
    </source>
</evidence>
<keyword evidence="13" id="KW-1133">Transmembrane helix</keyword>
<keyword evidence="8" id="KW-0808">Transferase</keyword>
<evidence type="ECO:0000256" key="4">
    <source>
        <dbReference type="ARBA" id="ARBA00006462"/>
    </source>
</evidence>
<dbReference type="GO" id="GO:0016020">
    <property type="term" value="C:membrane"/>
    <property type="evidence" value="ECO:0007669"/>
    <property type="project" value="UniProtKB-SubCell"/>
</dbReference>
<evidence type="ECO:0000256" key="21">
    <source>
        <dbReference type="ARBA" id="ARBA00043065"/>
    </source>
</evidence>
<accession>A0AA88HN74</accession>
<feature type="chain" id="PRO_5041685285" description="Glycoprotein-N-acetylgalactosamine 3-beta-galactosyltransferase 1" evidence="23">
    <location>
        <begin position="21"/>
        <end position="305"/>
    </location>
</feature>
<dbReference type="Proteomes" id="UP001187531">
    <property type="component" value="Unassembled WGS sequence"/>
</dbReference>
<evidence type="ECO:0000256" key="23">
    <source>
        <dbReference type="SAM" id="SignalP"/>
    </source>
</evidence>
<reference evidence="25" key="1">
    <citation type="submission" date="2023-07" db="EMBL/GenBank/DDBJ databases">
        <title>Chromosome-level genome assembly of Artemia franciscana.</title>
        <authorList>
            <person name="Jo E."/>
        </authorList>
    </citation>
    <scope>NUCLEOTIDE SEQUENCE</scope>
    <source>
        <tissue evidence="25">Whole body</tissue>
    </source>
</reference>
<keyword evidence="26" id="KW-1185">Reference proteome</keyword>
<dbReference type="InterPro" id="IPR003378">
    <property type="entry name" value="Fringe-like_glycosylTrfase"/>
</dbReference>
<dbReference type="EMBL" id="JAVRJZ010000019">
    <property type="protein sequence ID" value="KAK2707947.1"/>
    <property type="molecule type" value="Genomic_DNA"/>
</dbReference>
<name>A0AA88HN74_ARTSF</name>
<comment type="subcellular location">
    <subcellularLocation>
        <location evidence="2">Membrane</location>
        <topology evidence="2">Single-pass type II membrane protein</topology>
    </subcellularLocation>
</comment>
<evidence type="ECO:0000256" key="9">
    <source>
        <dbReference type="ARBA" id="ARBA00022692"/>
    </source>
</evidence>
<evidence type="ECO:0000256" key="13">
    <source>
        <dbReference type="ARBA" id="ARBA00022989"/>
    </source>
</evidence>
<evidence type="ECO:0000259" key="24">
    <source>
        <dbReference type="Pfam" id="PF02434"/>
    </source>
</evidence>
<dbReference type="InterPro" id="IPR026050">
    <property type="entry name" value="C1GALT1/C1GALT1_chp1"/>
</dbReference>
<proteinExistence type="inferred from homology"/>
<evidence type="ECO:0000256" key="22">
    <source>
        <dbReference type="ARBA" id="ARBA00059245"/>
    </source>
</evidence>
<gene>
    <name evidence="25" type="ORF">QYM36_015582</name>
</gene>
<dbReference type="PANTHER" id="PTHR23033">
    <property type="entry name" value="BETA1,3-GALACTOSYLTRANSFERASE"/>
    <property type="match status" value="1"/>
</dbReference>
<dbReference type="AlphaFoldDB" id="A0AA88HN74"/>
<dbReference type="Pfam" id="PF02434">
    <property type="entry name" value="Fringe"/>
    <property type="match status" value="1"/>
</dbReference>
<sequence>MGSLLLLVLYYALLNSWAAAIFTSNQTTANTTFPINSVTANSATVKSNPATNKILIWVMTSPKNHQKALHVKNTWGNRTDKLLFFSTEIDENLPTVKLPVQEGYAFLWNKTREAFKFVYEKYLQDYDWFMKSDDDTFVNVENLRYMLSNYSPSKPTYFGCKYKLPGSGQVFMSGGGGYILSQEALRLFVEEGYNNKEKCSQNPRGFEDVEMGRCLENVGVKAGDSRDEFGRERFSAFPPEGEFDPAYFRKDFWAMNYSYYPRIYGQSHLSDNAISFHYVTPANMYALDYLMYRFKTIKSTDEKIP</sequence>
<comment type="pathway">
    <text evidence="3">Protein modification; protein glycosylation.</text>
</comment>
<evidence type="ECO:0000256" key="7">
    <source>
        <dbReference type="ARBA" id="ARBA00022676"/>
    </source>
</evidence>
<evidence type="ECO:0000256" key="8">
    <source>
        <dbReference type="ARBA" id="ARBA00022679"/>
    </source>
</evidence>
<dbReference type="FunFam" id="3.90.550.50:FF:000017">
    <property type="entry name" value="Glycoprotein-N-acetylgalactosamine 3-beta-galactosyltransferase 1"/>
    <property type="match status" value="1"/>
</dbReference>
<evidence type="ECO:0000256" key="15">
    <source>
        <dbReference type="ARBA" id="ARBA00023157"/>
    </source>
</evidence>
<comment type="cofactor">
    <cofactor evidence="1">
        <name>Mn(2+)</name>
        <dbReference type="ChEBI" id="CHEBI:29035"/>
    </cofactor>
</comment>
<evidence type="ECO:0000256" key="5">
    <source>
        <dbReference type="ARBA" id="ARBA00011748"/>
    </source>
</evidence>
<evidence type="ECO:0000256" key="14">
    <source>
        <dbReference type="ARBA" id="ARBA00023136"/>
    </source>
</evidence>
<evidence type="ECO:0000313" key="25">
    <source>
        <dbReference type="EMBL" id="KAK2707947.1"/>
    </source>
</evidence>
<evidence type="ECO:0000256" key="16">
    <source>
        <dbReference type="ARBA" id="ARBA00023180"/>
    </source>
</evidence>
<dbReference type="GO" id="GO:0030145">
    <property type="term" value="F:manganese ion binding"/>
    <property type="evidence" value="ECO:0007669"/>
    <property type="project" value="UniProtKB-ARBA"/>
</dbReference>
<evidence type="ECO:0000256" key="20">
    <source>
        <dbReference type="ARBA" id="ARBA00042009"/>
    </source>
</evidence>
<evidence type="ECO:0000256" key="6">
    <source>
        <dbReference type="ARBA" id="ARBA00012557"/>
    </source>
</evidence>
<organism evidence="25 26">
    <name type="scientific">Artemia franciscana</name>
    <name type="common">Brine shrimp</name>
    <name type="synonym">Artemia sanfranciscana</name>
    <dbReference type="NCBI Taxonomy" id="6661"/>
    <lineage>
        <taxon>Eukaryota</taxon>
        <taxon>Metazoa</taxon>
        <taxon>Ecdysozoa</taxon>
        <taxon>Arthropoda</taxon>
        <taxon>Crustacea</taxon>
        <taxon>Branchiopoda</taxon>
        <taxon>Anostraca</taxon>
        <taxon>Artemiidae</taxon>
        <taxon>Artemia</taxon>
    </lineage>
</organism>
<comment type="similarity">
    <text evidence="4">Belongs to the glycosyltransferase 31 family. Beta3-Gal-T subfamily.</text>
</comment>
<evidence type="ECO:0000256" key="12">
    <source>
        <dbReference type="ARBA" id="ARBA00022968"/>
    </source>
</evidence>
<dbReference type="GO" id="GO:0000166">
    <property type="term" value="F:nucleotide binding"/>
    <property type="evidence" value="ECO:0007669"/>
    <property type="project" value="UniProtKB-KW"/>
</dbReference>
<dbReference type="EC" id="2.4.1.122" evidence="6"/>
<dbReference type="PANTHER" id="PTHR23033:SF14">
    <property type="entry name" value="GLYCOPROTEIN-N-ACETYLGALACTOSAMINE 3-BETA-GALACTOSYLTRANSFERASE 1-RELATED"/>
    <property type="match status" value="1"/>
</dbReference>
<comment type="function">
    <text evidence="22">Glycosyltransferase that generates the core 1 O-glycan Gal-beta1-3GalNAc-alpha1-Ser/Thr (T antigen), which is a precursor for many extended O-glycans in glycoproteins.</text>
</comment>
<keyword evidence="14" id="KW-0472">Membrane</keyword>
<dbReference type="GO" id="GO:0016263">
    <property type="term" value="F:glycoprotein-N-acetylgalactosamine 3-beta-galactosyltransferase activity"/>
    <property type="evidence" value="ECO:0007669"/>
    <property type="project" value="UniProtKB-EC"/>
</dbReference>
<keyword evidence="10" id="KW-0479">Metal-binding</keyword>
<protein>
    <recommendedName>
        <fullName evidence="18">Glycoprotein-N-acetylgalactosamine 3-beta-galactosyltransferase 1</fullName>
        <ecNumber evidence="6">2.4.1.122</ecNumber>
    </recommendedName>
    <alternativeName>
        <fullName evidence="20">Core 1 O-glycan T-synthase</fullName>
    </alternativeName>
    <alternativeName>
        <fullName evidence="21">Core 1 UDP-galactose:N-acetylgalactosamine-alpha-R beta 1,3-galactosyltransferase 1</fullName>
    </alternativeName>
    <alternativeName>
        <fullName evidence="19">Core 1 beta1,3-galactosyltransferase 1</fullName>
    </alternativeName>
</protein>
<comment type="subunit">
    <text evidence="5">Homodimer; disulfide-linked.</text>
</comment>
<evidence type="ECO:0000256" key="10">
    <source>
        <dbReference type="ARBA" id="ARBA00022723"/>
    </source>
</evidence>
<keyword evidence="12" id="KW-0735">Signal-anchor</keyword>
<keyword evidence="16" id="KW-0325">Glycoprotein</keyword>
<evidence type="ECO:0000256" key="17">
    <source>
        <dbReference type="ARBA" id="ARBA00023211"/>
    </source>
</evidence>
<evidence type="ECO:0000256" key="11">
    <source>
        <dbReference type="ARBA" id="ARBA00022741"/>
    </source>
</evidence>
<keyword evidence="9" id="KW-0812">Transmembrane</keyword>
<keyword evidence="23" id="KW-0732">Signal</keyword>
<evidence type="ECO:0000256" key="19">
    <source>
        <dbReference type="ARBA" id="ARBA00041226"/>
    </source>
</evidence>
<keyword evidence="11" id="KW-0547">Nucleotide-binding</keyword>
<evidence type="ECO:0000313" key="26">
    <source>
        <dbReference type="Proteomes" id="UP001187531"/>
    </source>
</evidence>
<dbReference type="Gene3D" id="3.90.550.50">
    <property type="match status" value="1"/>
</dbReference>
<keyword evidence="17" id="KW-0464">Manganese</keyword>
<evidence type="ECO:0000256" key="1">
    <source>
        <dbReference type="ARBA" id="ARBA00001936"/>
    </source>
</evidence>
<evidence type="ECO:0000256" key="18">
    <source>
        <dbReference type="ARBA" id="ARBA00040898"/>
    </source>
</evidence>
<keyword evidence="15" id="KW-1015">Disulfide bond</keyword>
<keyword evidence="7" id="KW-0328">Glycosyltransferase</keyword>
<feature type="domain" description="Fringe-like glycosyltransferase" evidence="24">
    <location>
        <begin position="51"/>
        <end position="222"/>
    </location>
</feature>
<comment type="caution">
    <text evidence="25">The sequence shown here is derived from an EMBL/GenBank/DDBJ whole genome shotgun (WGS) entry which is preliminary data.</text>
</comment>